<dbReference type="AlphaFoldDB" id="A0A0C2YTT8"/>
<dbReference type="PANTHER" id="PTHR12553">
    <property type="entry name" value="ZINC PHOSPHODIESTERASE ELAC PROTEIN 2"/>
    <property type="match status" value="1"/>
</dbReference>
<feature type="region of interest" description="Disordered" evidence="11">
    <location>
        <begin position="239"/>
        <end position="265"/>
    </location>
</feature>
<dbReference type="OrthoDB" id="527344at2759"/>
<feature type="compositionally biased region" description="Low complexity" evidence="11">
    <location>
        <begin position="150"/>
        <end position="159"/>
    </location>
</feature>
<evidence type="ECO:0000256" key="7">
    <source>
        <dbReference type="ARBA" id="ARBA00022723"/>
    </source>
</evidence>
<evidence type="ECO:0000313" key="14">
    <source>
        <dbReference type="Proteomes" id="UP000053424"/>
    </source>
</evidence>
<evidence type="ECO:0000256" key="6">
    <source>
        <dbReference type="ARBA" id="ARBA00022722"/>
    </source>
</evidence>
<dbReference type="STRING" id="686832.A0A0C2YTT8"/>
<comment type="cofactor">
    <cofactor evidence="2">
        <name>Zn(2+)</name>
        <dbReference type="ChEBI" id="CHEBI:29105"/>
    </cofactor>
</comment>
<dbReference type="GO" id="GO:1990180">
    <property type="term" value="P:mitochondrial tRNA 3'-end processing"/>
    <property type="evidence" value="ECO:0007669"/>
    <property type="project" value="TreeGrafter"/>
</dbReference>
<gene>
    <name evidence="13" type="ORF">M413DRAFT_431468</name>
</gene>
<feature type="compositionally biased region" description="Basic and acidic residues" evidence="11">
    <location>
        <begin position="188"/>
        <end position="215"/>
    </location>
</feature>
<proteinExistence type="inferred from homology"/>
<dbReference type="EC" id="3.1.26.11" evidence="4"/>
<keyword evidence="6" id="KW-0540">Nuclease</keyword>
<evidence type="ECO:0000256" key="1">
    <source>
        <dbReference type="ARBA" id="ARBA00000402"/>
    </source>
</evidence>
<dbReference type="Pfam" id="PF23023">
    <property type="entry name" value="Anti-Pycsar_Apyc1"/>
    <property type="match status" value="1"/>
</dbReference>
<evidence type="ECO:0000256" key="9">
    <source>
        <dbReference type="ARBA" id="ARBA00022801"/>
    </source>
</evidence>
<dbReference type="Proteomes" id="UP000053424">
    <property type="component" value="Unassembled WGS sequence"/>
</dbReference>
<dbReference type="PANTHER" id="PTHR12553:SF49">
    <property type="entry name" value="ZINC PHOSPHODIESTERASE ELAC PROTEIN 2"/>
    <property type="match status" value="1"/>
</dbReference>
<comment type="similarity">
    <text evidence="3">Belongs to the RNase Z family.</text>
</comment>
<keyword evidence="8" id="KW-0255">Endonuclease</keyword>
<dbReference type="CDD" id="cd07718">
    <property type="entry name" value="RNaseZ_ELAC1_ELAC2-C-term-like_MBL-fold"/>
    <property type="match status" value="1"/>
</dbReference>
<evidence type="ECO:0000256" key="4">
    <source>
        <dbReference type="ARBA" id="ARBA00012477"/>
    </source>
</evidence>
<keyword evidence="5" id="KW-0819">tRNA processing</keyword>
<organism evidence="13 14">
    <name type="scientific">Hebeloma cylindrosporum</name>
    <dbReference type="NCBI Taxonomy" id="76867"/>
    <lineage>
        <taxon>Eukaryota</taxon>
        <taxon>Fungi</taxon>
        <taxon>Dikarya</taxon>
        <taxon>Basidiomycota</taxon>
        <taxon>Agaricomycotina</taxon>
        <taxon>Agaricomycetes</taxon>
        <taxon>Agaricomycetidae</taxon>
        <taxon>Agaricales</taxon>
        <taxon>Agaricineae</taxon>
        <taxon>Hymenogastraceae</taxon>
        <taxon>Hebeloma</taxon>
    </lineage>
</organism>
<dbReference type="Pfam" id="PF13691">
    <property type="entry name" value="Lactamase_B_4"/>
    <property type="match status" value="1"/>
</dbReference>
<keyword evidence="7" id="KW-0479">Metal-binding</keyword>
<keyword evidence="14" id="KW-1185">Reference proteome</keyword>
<comment type="catalytic activity">
    <reaction evidence="1">
        <text>Endonucleolytic cleavage of RNA, removing extra 3' nucleotides from tRNA precursor, generating 3' termini of tRNAs. A 3'-hydroxy group is left at the tRNA terminus and a 5'-phosphoryl group is left at the trailer molecule.</text>
        <dbReference type="EC" id="3.1.26.11"/>
    </reaction>
</comment>
<dbReference type="Gene3D" id="3.60.15.10">
    <property type="entry name" value="Ribonuclease Z/Hydroxyacylglutathione hydrolase-like"/>
    <property type="match status" value="4"/>
</dbReference>
<name>A0A0C2YTT8_HEBCY</name>
<evidence type="ECO:0000256" key="10">
    <source>
        <dbReference type="ARBA" id="ARBA00022833"/>
    </source>
</evidence>
<feature type="region of interest" description="Disordered" evidence="11">
    <location>
        <begin position="150"/>
        <end position="215"/>
    </location>
</feature>
<sequence>MVWSTSVLTALSSDTEPSIVVTFNNARYQFNTSENTTRSFVQTQQNWRRTRALFFTQARVEKMSGLPGLLMSLADSTVNKMELHGPEGLTHILASMRMYLFRDSIEIQPFEIPWRNTTMPFPVPFYSDDNIKVYGVPVFPFAHLLPVTIPPTTSTFTEEPTLDLSGKRKREPSSEYPSKRLNLGNEATTRKKEENREPLSEPLHRKLNEVDNKPEALEGEYADEYRKAVIQVMFPATNIDSTGKTTDAPKADRKGKKASAGNEGASSVRSLQLNINLPILSILDGDKPSIIIPENVDMDSPRRSRAKLPSGYKLQLPKFTTDLPPSPFPPTMSYIVVGPRFRGKFDAKRAKELGIPEGPLRSNLAKGETITFETQKGDEVIQRTVKPEEVIGKSETPGAIIILDIPSVDHIVSLVSSFGPSGLYHKFWSNDAGSASVSGEEEHVVRVVHHLVGDGVLEDERYKTFMNGFGSQAHHLVASRQHCPDRLTFTSAGFHQLRLNKIDEQLFPIPKYSLVAKKDLSMVPGLPPKVQPLSTGLYTSMRPFAPPTPDKAIEATDNFHPVISEKQPLEFSPFLSRSIDRARKNVAQILSKEDFKPVEHADIGIIPLGTGGSVPSRYRNVLSTLIRIPGWGNILLDTGEGTWGQLVRFYGLEDSSYTAWQALRDLKCIFVSHMHGDHHIGLAHLLAKRRTLDPPPEHPLYVVSIRGIHLYLRELSDSMHYRTNGAYLTTGTWQIGGDEAWLDYQTMCESLGLEYLKTVDVYHACRCYGVTFKHNDGWSVTFSGDTQPTTNLVNAGFNSTVLIHEATMADDEIEMARRKRHSTIGEAITKGKQMRAKNTFLTHFSARYPKMPPYLLDARPDSNNYAKENFIVTAFDHLNITIGDMWKMQFYLEPMMRNFSEINNEDPGSDSE</sequence>
<evidence type="ECO:0000256" key="3">
    <source>
        <dbReference type="ARBA" id="ARBA00007823"/>
    </source>
</evidence>
<evidence type="ECO:0000256" key="11">
    <source>
        <dbReference type="SAM" id="MobiDB-lite"/>
    </source>
</evidence>
<dbReference type="EMBL" id="KN831773">
    <property type="protein sequence ID" value="KIM44447.1"/>
    <property type="molecule type" value="Genomic_DNA"/>
</dbReference>
<protein>
    <recommendedName>
        <fullName evidence="4">ribonuclease Z</fullName>
        <ecNumber evidence="4">3.1.26.11</ecNumber>
    </recommendedName>
</protein>
<evidence type="ECO:0000259" key="12">
    <source>
        <dbReference type="Pfam" id="PF13691"/>
    </source>
</evidence>
<dbReference type="SUPFAM" id="SSF56281">
    <property type="entry name" value="Metallo-hydrolase/oxidoreductase"/>
    <property type="match status" value="1"/>
</dbReference>
<dbReference type="InterPro" id="IPR047151">
    <property type="entry name" value="RNZ2-like"/>
</dbReference>
<dbReference type="GO" id="GO:0046872">
    <property type="term" value="F:metal ion binding"/>
    <property type="evidence" value="ECO:0007669"/>
    <property type="project" value="UniProtKB-KW"/>
</dbReference>
<dbReference type="HOGENOM" id="CLU_006220_3_1_1"/>
<reference evidence="14" key="2">
    <citation type="submission" date="2015-01" db="EMBL/GenBank/DDBJ databases">
        <title>Evolutionary Origins and Diversification of the Mycorrhizal Mutualists.</title>
        <authorList>
            <consortium name="DOE Joint Genome Institute"/>
            <consortium name="Mycorrhizal Genomics Consortium"/>
            <person name="Kohler A."/>
            <person name="Kuo A."/>
            <person name="Nagy L.G."/>
            <person name="Floudas D."/>
            <person name="Copeland A."/>
            <person name="Barry K.W."/>
            <person name="Cichocki N."/>
            <person name="Veneault-Fourrey C."/>
            <person name="LaButti K."/>
            <person name="Lindquist E.A."/>
            <person name="Lipzen A."/>
            <person name="Lundell T."/>
            <person name="Morin E."/>
            <person name="Murat C."/>
            <person name="Riley R."/>
            <person name="Ohm R."/>
            <person name="Sun H."/>
            <person name="Tunlid A."/>
            <person name="Henrissat B."/>
            <person name="Grigoriev I.V."/>
            <person name="Hibbett D.S."/>
            <person name="Martin F."/>
        </authorList>
    </citation>
    <scope>NUCLEOTIDE SEQUENCE [LARGE SCALE GENOMIC DNA]</scope>
    <source>
        <strain evidence="14">h7</strain>
    </source>
</reference>
<accession>A0A0C2YTT8</accession>
<evidence type="ECO:0000256" key="8">
    <source>
        <dbReference type="ARBA" id="ARBA00022759"/>
    </source>
</evidence>
<evidence type="ECO:0000256" key="5">
    <source>
        <dbReference type="ARBA" id="ARBA00022694"/>
    </source>
</evidence>
<dbReference type="GO" id="GO:0042781">
    <property type="term" value="F:3'-tRNA processing endoribonuclease activity"/>
    <property type="evidence" value="ECO:0007669"/>
    <property type="project" value="UniProtKB-EC"/>
</dbReference>
<evidence type="ECO:0000313" key="13">
    <source>
        <dbReference type="EMBL" id="KIM44447.1"/>
    </source>
</evidence>
<keyword evidence="10" id="KW-0862">Zinc</keyword>
<dbReference type="GO" id="GO:0005739">
    <property type="term" value="C:mitochondrion"/>
    <property type="evidence" value="ECO:0007669"/>
    <property type="project" value="TreeGrafter"/>
</dbReference>
<reference evidence="13 14" key="1">
    <citation type="submission" date="2014-04" db="EMBL/GenBank/DDBJ databases">
        <authorList>
            <consortium name="DOE Joint Genome Institute"/>
            <person name="Kuo A."/>
            <person name="Gay G."/>
            <person name="Dore J."/>
            <person name="Kohler A."/>
            <person name="Nagy L.G."/>
            <person name="Floudas D."/>
            <person name="Copeland A."/>
            <person name="Barry K.W."/>
            <person name="Cichocki N."/>
            <person name="Veneault-Fourrey C."/>
            <person name="LaButti K."/>
            <person name="Lindquist E.A."/>
            <person name="Lipzen A."/>
            <person name="Lundell T."/>
            <person name="Morin E."/>
            <person name="Murat C."/>
            <person name="Sun H."/>
            <person name="Tunlid A."/>
            <person name="Henrissat B."/>
            <person name="Grigoriev I.V."/>
            <person name="Hibbett D.S."/>
            <person name="Martin F."/>
            <person name="Nordberg H.P."/>
            <person name="Cantor M.N."/>
            <person name="Hua S.X."/>
        </authorList>
    </citation>
    <scope>NUCLEOTIDE SEQUENCE [LARGE SCALE GENOMIC DNA]</scope>
    <source>
        <strain evidence="14">h7</strain>
    </source>
</reference>
<dbReference type="InterPro" id="IPR036866">
    <property type="entry name" value="RibonucZ/Hydroxyglut_hydro"/>
</dbReference>
<dbReference type="InterPro" id="IPR027794">
    <property type="entry name" value="tRNase_Z_dom"/>
</dbReference>
<evidence type="ECO:0000256" key="2">
    <source>
        <dbReference type="ARBA" id="ARBA00001947"/>
    </source>
</evidence>
<feature type="domain" description="tRNase Z endonuclease" evidence="12">
    <location>
        <begin position="7"/>
        <end position="63"/>
    </location>
</feature>
<keyword evidence="9" id="KW-0378">Hydrolase</keyword>